<dbReference type="Proteomes" id="UP001499988">
    <property type="component" value="Unassembled WGS sequence"/>
</dbReference>
<proteinExistence type="predicted"/>
<protein>
    <submittedName>
        <fullName evidence="1">Uncharacterized protein</fullName>
    </submittedName>
</protein>
<dbReference type="EMBL" id="BAABJZ010000089">
    <property type="protein sequence ID" value="GAA4892934.1"/>
    <property type="molecule type" value="Genomic_DNA"/>
</dbReference>
<name>A0ABP9F564_9GAMM</name>
<sequence>MSTGRLPIDAYAENSDLEAGIIGWDDGRLLELNYGQTATCTSLKQGQLYAVIIYNASASDHDIPISLVWSNSQLPENMTIPGTKNAQGPASVVLVSGNDTATVSISISTASNATVQMWILSVSMPSTPRQNLDYRQVKEGVELPLLKAKNYFAVAKSNWHQVTIENKYNQAFILQIQNHQAIIYIINPTKNPQVNVIPVGTVKEGKHYQIKRPNKLEQPQRLQILYQGNGSQVIWTSLSSEQNSKHTKLILQALQSNNGSLPALPFNNTHDYIVCSKVNEDTSIQLSERFDIY</sequence>
<accession>A0ABP9F564</accession>
<evidence type="ECO:0000313" key="2">
    <source>
        <dbReference type="Proteomes" id="UP001499988"/>
    </source>
</evidence>
<evidence type="ECO:0000313" key="1">
    <source>
        <dbReference type="EMBL" id="GAA4892934.1"/>
    </source>
</evidence>
<comment type="caution">
    <text evidence="1">The sequence shown here is derived from an EMBL/GenBank/DDBJ whole genome shotgun (WGS) entry which is preliminary data.</text>
</comment>
<organism evidence="1 2">
    <name type="scientific">Ferrimonas pelagia</name>
    <dbReference type="NCBI Taxonomy" id="1177826"/>
    <lineage>
        <taxon>Bacteria</taxon>
        <taxon>Pseudomonadati</taxon>
        <taxon>Pseudomonadota</taxon>
        <taxon>Gammaproteobacteria</taxon>
        <taxon>Alteromonadales</taxon>
        <taxon>Ferrimonadaceae</taxon>
        <taxon>Ferrimonas</taxon>
    </lineage>
</organism>
<gene>
    <name evidence="1" type="ORF">GCM10023333_27740</name>
</gene>
<keyword evidence="2" id="KW-1185">Reference proteome</keyword>
<reference evidence="2" key="1">
    <citation type="journal article" date="2019" name="Int. J. Syst. Evol. Microbiol.">
        <title>The Global Catalogue of Microorganisms (GCM) 10K type strain sequencing project: providing services to taxonomists for standard genome sequencing and annotation.</title>
        <authorList>
            <consortium name="The Broad Institute Genomics Platform"/>
            <consortium name="The Broad Institute Genome Sequencing Center for Infectious Disease"/>
            <person name="Wu L."/>
            <person name="Ma J."/>
        </authorList>
    </citation>
    <scope>NUCLEOTIDE SEQUENCE [LARGE SCALE GENOMIC DNA]</scope>
    <source>
        <strain evidence="2">JCM 18401</strain>
    </source>
</reference>